<dbReference type="HAMAP" id="MF_00144">
    <property type="entry name" value="tRNA_thiouridyl_MnmA"/>
    <property type="match status" value="1"/>
</dbReference>
<keyword evidence="6 10" id="KW-0067">ATP-binding</keyword>
<comment type="catalytic activity">
    <reaction evidence="9 10">
        <text>S-sulfanyl-L-cysteinyl-[protein] + uridine(34) in tRNA + AH2 + ATP = 2-thiouridine(34) in tRNA + L-cysteinyl-[protein] + A + AMP + diphosphate + H(+)</text>
        <dbReference type="Rhea" id="RHEA:47032"/>
        <dbReference type="Rhea" id="RHEA-COMP:10131"/>
        <dbReference type="Rhea" id="RHEA-COMP:11726"/>
        <dbReference type="Rhea" id="RHEA-COMP:11727"/>
        <dbReference type="Rhea" id="RHEA-COMP:11728"/>
        <dbReference type="ChEBI" id="CHEBI:13193"/>
        <dbReference type="ChEBI" id="CHEBI:15378"/>
        <dbReference type="ChEBI" id="CHEBI:17499"/>
        <dbReference type="ChEBI" id="CHEBI:29950"/>
        <dbReference type="ChEBI" id="CHEBI:30616"/>
        <dbReference type="ChEBI" id="CHEBI:33019"/>
        <dbReference type="ChEBI" id="CHEBI:61963"/>
        <dbReference type="ChEBI" id="CHEBI:65315"/>
        <dbReference type="ChEBI" id="CHEBI:87170"/>
        <dbReference type="ChEBI" id="CHEBI:456215"/>
        <dbReference type="EC" id="2.8.1.13"/>
    </reaction>
</comment>
<comment type="caution">
    <text evidence="13">The sequence shown here is derived from an EMBL/GenBank/DDBJ whole genome shotgun (WGS) entry which is preliminary data.</text>
</comment>
<evidence type="ECO:0000256" key="9">
    <source>
        <dbReference type="ARBA" id="ARBA00051542"/>
    </source>
</evidence>
<keyword evidence="4 10" id="KW-0819">tRNA processing</keyword>
<dbReference type="CDD" id="cd01998">
    <property type="entry name" value="MnmA_TRMU-like"/>
    <property type="match status" value="1"/>
</dbReference>
<keyword evidence="5 10" id="KW-0547">Nucleotide-binding</keyword>
<evidence type="ECO:0000256" key="5">
    <source>
        <dbReference type="ARBA" id="ARBA00022741"/>
    </source>
</evidence>
<dbReference type="FunFam" id="2.40.30.10:FF:000023">
    <property type="entry name" value="tRNA-specific 2-thiouridylase MnmA"/>
    <property type="match status" value="1"/>
</dbReference>
<dbReference type="FunFam" id="3.40.50.620:FF:000115">
    <property type="entry name" value="tRNA-specific 2-thiouridylase MnmA"/>
    <property type="match status" value="1"/>
</dbReference>
<protein>
    <recommendedName>
        <fullName evidence="10">tRNA-specific 2-thiouridylase MnmA</fullName>
        <ecNumber evidence="10">2.8.1.13</ecNumber>
    </recommendedName>
</protein>
<sequence length="371" mass="41298">MRRKRDKVKVVVAMSGGVDSSVAAAILKQEGHQMIGVTMQIWPSDKQPYEGDRFGGCCGLSAIDDARRVAYKLGIPHYVMNFRDVFAQKVIADFCREYSLGRTPNPCIRCNQYIKFDTLLKRAKELGADFVATGHYARIERDEAKGRHLLKKGIDHSKDQSYVLYPLTQEQIKHTLLPIGGFTKQRVREIARDLGLPVADKPESQEICFIPDDDYPKFLEEHIPQAVKPGAILNEQGSLLGRHRGILFYTVGQRKGLGISAKEPLYVTAIDREKNAIVVGSKQKVYGNGLIASGLNWIAIASLKQPIMVKAKIRYRYKEAEAEITPLDEEKVYVKFKEPQMAITPGQAIVFYNGDTVLGGGTIGKSLGLAC</sequence>
<evidence type="ECO:0000259" key="12">
    <source>
        <dbReference type="Pfam" id="PF20259"/>
    </source>
</evidence>
<keyword evidence="2 10" id="KW-0820">tRNA-binding</keyword>
<feature type="region of interest" description="Interaction with tRNA" evidence="10">
    <location>
        <begin position="314"/>
        <end position="315"/>
    </location>
</feature>
<dbReference type="FunFam" id="2.30.30.280:FF:000001">
    <property type="entry name" value="tRNA-specific 2-thiouridylase MnmA"/>
    <property type="match status" value="1"/>
</dbReference>
<dbReference type="Gene3D" id="2.40.30.10">
    <property type="entry name" value="Translation factors"/>
    <property type="match status" value="1"/>
</dbReference>
<dbReference type="EC" id="2.8.1.13" evidence="10"/>
<feature type="active site" description="Cysteine persulfide intermediate" evidence="10">
    <location>
        <position position="208"/>
    </location>
</feature>
<evidence type="ECO:0000256" key="2">
    <source>
        <dbReference type="ARBA" id="ARBA00022555"/>
    </source>
</evidence>
<dbReference type="SUPFAM" id="SSF52402">
    <property type="entry name" value="Adenine nucleotide alpha hydrolases-like"/>
    <property type="match status" value="1"/>
</dbReference>
<keyword evidence="8" id="KW-1015">Disulfide bond</keyword>
<comment type="function">
    <text evidence="10">Catalyzes the 2-thiolation of uridine at the wobble position (U34) of tRNA, leading to the formation of s(2)U34.</text>
</comment>
<dbReference type="InterPro" id="IPR004506">
    <property type="entry name" value="MnmA-like"/>
</dbReference>
<comment type="caution">
    <text evidence="10">Lacks conserved residue(s) required for the propagation of feature annotation.</text>
</comment>
<keyword evidence="3 10" id="KW-0808">Transferase</keyword>
<comment type="similarity">
    <text evidence="10">Belongs to the MnmA/TRMU family.</text>
</comment>
<name>A0A399FXV9_UNCN2</name>
<dbReference type="GO" id="GO:0103016">
    <property type="term" value="F:tRNA-uridine 2-sulfurtransferase activity"/>
    <property type="evidence" value="ECO:0007669"/>
    <property type="project" value="UniProtKB-EC"/>
</dbReference>
<dbReference type="GO" id="GO:0002143">
    <property type="term" value="P:tRNA wobble position uridine thiolation"/>
    <property type="evidence" value="ECO:0007669"/>
    <property type="project" value="TreeGrafter"/>
</dbReference>
<dbReference type="Pfam" id="PF20259">
    <property type="entry name" value="tRNA_Me_trans_M"/>
    <property type="match status" value="1"/>
</dbReference>
<dbReference type="InterPro" id="IPR014729">
    <property type="entry name" value="Rossmann-like_a/b/a_fold"/>
</dbReference>
<evidence type="ECO:0000256" key="10">
    <source>
        <dbReference type="HAMAP-Rule" id="MF_00144"/>
    </source>
</evidence>
<feature type="domain" description="tRNA-specific 2-thiouridylase MnmA-like central" evidence="12">
    <location>
        <begin position="217"/>
        <end position="281"/>
    </location>
</feature>
<evidence type="ECO:0000313" key="13">
    <source>
        <dbReference type="EMBL" id="RII01041.1"/>
    </source>
</evidence>
<feature type="site" description="Interaction with tRNA" evidence="10">
    <location>
        <position position="347"/>
    </location>
</feature>
<evidence type="ECO:0000259" key="11">
    <source>
        <dbReference type="Pfam" id="PF20258"/>
    </source>
</evidence>
<evidence type="ECO:0000256" key="8">
    <source>
        <dbReference type="ARBA" id="ARBA00023157"/>
    </source>
</evidence>
<dbReference type="Gene3D" id="2.30.30.280">
    <property type="entry name" value="Adenine nucleotide alpha hydrolases-like domains"/>
    <property type="match status" value="1"/>
</dbReference>
<evidence type="ECO:0000256" key="7">
    <source>
        <dbReference type="ARBA" id="ARBA00022884"/>
    </source>
</evidence>
<evidence type="ECO:0000256" key="6">
    <source>
        <dbReference type="ARBA" id="ARBA00022840"/>
    </source>
</evidence>
<feature type="binding site" evidence="10">
    <location>
        <begin position="13"/>
        <end position="20"/>
    </location>
    <ligand>
        <name>ATP</name>
        <dbReference type="ChEBI" id="CHEBI:30616"/>
    </ligand>
</feature>
<dbReference type="Proteomes" id="UP000266287">
    <property type="component" value="Unassembled WGS sequence"/>
</dbReference>
<keyword evidence="7 10" id="KW-0694">RNA-binding</keyword>
<dbReference type="AlphaFoldDB" id="A0A399FXV9"/>
<dbReference type="Pfam" id="PF03054">
    <property type="entry name" value="tRNA_Me_trans"/>
    <property type="match status" value="1"/>
</dbReference>
<evidence type="ECO:0000256" key="4">
    <source>
        <dbReference type="ARBA" id="ARBA00022694"/>
    </source>
</evidence>
<dbReference type="NCBIfam" id="TIGR00420">
    <property type="entry name" value="trmU"/>
    <property type="match status" value="1"/>
</dbReference>
<dbReference type="InterPro" id="IPR046884">
    <property type="entry name" value="MnmA-like_central"/>
</dbReference>
<feature type="active site" description="Nucleophile" evidence="10">
    <location>
        <position position="110"/>
    </location>
</feature>
<dbReference type="EMBL" id="NDHY01000001">
    <property type="protein sequence ID" value="RII01041.1"/>
    <property type="molecule type" value="Genomic_DNA"/>
</dbReference>
<feature type="binding site" evidence="10">
    <location>
        <position position="39"/>
    </location>
    <ligand>
        <name>ATP</name>
        <dbReference type="ChEBI" id="CHEBI:30616"/>
    </ligand>
</feature>
<dbReference type="GO" id="GO:0005737">
    <property type="term" value="C:cytoplasm"/>
    <property type="evidence" value="ECO:0007669"/>
    <property type="project" value="UniProtKB-SubCell"/>
</dbReference>
<proteinExistence type="inferred from homology"/>
<dbReference type="PANTHER" id="PTHR11933:SF5">
    <property type="entry name" value="MITOCHONDRIAL TRNA-SPECIFIC 2-THIOURIDYLASE 1"/>
    <property type="match status" value="1"/>
</dbReference>
<organism evidence="13 14">
    <name type="scientific">candidate division NPL-UPA2 bacterium Unc8</name>
    <dbReference type="NCBI Taxonomy" id="1980939"/>
    <lineage>
        <taxon>Bacteria</taxon>
    </lineage>
</organism>
<feature type="domain" description="tRNA-specific 2-thiouridylase MnmA-like C-terminal" evidence="11">
    <location>
        <begin position="289"/>
        <end position="363"/>
    </location>
</feature>
<feature type="binding site" evidence="10">
    <location>
        <position position="134"/>
    </location>
    <ligand>
        <name>ATP</name>
        <dbReference type="ChEBI" id="CHEBI:30616"/>
    </ligand>
</feature>
<dbReference type="PANTHER" id="PTHR11933">
    <property type="entry name" value="TRNA 5-METHYLAMINOMETHYL-2-THIOURIDYLATE -METHYLTRANSFERASE"/>
    <property type="match status" value="1"/>
</dbReference>
<evidence type="ECO:0000256" key="1">
    <source>
        <dbReference type="ARBA" id="ARBA00022490"/>
    </source>
</evidence>
<keyword evidence="1 10" id="KW-0963">Cytoplasm</keyword>
<dbReference type="NCBIfam" id="NF001138">
    <property type="entry name" value="PRK00143.1"/>
    <property type="match status" value="1"/>
</dbReference>
<evidence type="ECO:0000313" key="14">
    <source>
        <dbReference type="Proteomes" id="UP000266287"/>
    </source>
</evidence>
<feature type="site" description="Interaction with tRNA" evidence="10">
    <location>
        <position position="135"/>
    </location>
</feature>
<accession>A0A399FXV9</accession>
<dbReference type="Pfam" id="PF20258">
    <property type="entry name" value="tRNA_Me_trans_C"/>
    <property type="match status" value="1"/>
</dbReference>
<dbReference type="InterPro" id="IPR046885">
    <property type="entry name" value="MnmA-like_C"/>
</dbReference>
<gene>
    <name evidence="10 13" type="primary">mnmA</name>
    <name evidence="13" type="ORF">B9J77_00450</name>
</gene>
<dbReference type="InterPro" id="IPR023382">
    <property type="entry name" value="MnmA-like_central_sf"/>
</dbReference>
<dbReference type="Gene3D" id="3.40.50.620">
    <property type="entry name" value="HUPs"/>
    <property type="match status" value="1"/>
</dbReference>
<dbReference type="GO" id="GO:0005524">
    <property type="term" value="F:ATP binding"/>
    <property type="evidence" value="ECO:0007669"/>
    <property type="project" value="UniProtKB-KW"/>
</dbReference>
<comment type="subcellular location">
    <subcellularLocation>
        <location evidence="10">Cytoplasm</location>
    </subcellularLocation>
</comment>
<feature type="region of interest" description="Interaction with tRNA" evidence="10">
    <location>
        <begin position="158"/>
        <end position="160"/>
    </location>
</feature>
<evidence type="ECO:0000256" key="3">
    <source>
        <dbReference type="ARBA" id="ARBA00022679"/>
    </source>
</evidence>
<reference evidence="13 14" key="1">
    <citation type="submission" date="2018-08" db="EMBL/GenBank/DDBJ databases">
        <title>Draft genome of candidate division NPL-UPA2 bacterium Unc8 that adapted to ultra-basic serpentinizing groundwater.</title>
        <authorList>
            <person name="Ishii S."/>
            <person name="Suzuki S."/>
            <person name="Nealson K.H."/>
        </authorList>
    </citation>
    <scope>NUCLEOTIDE SEQUENCE [LARGE SCALE GENOMIC DNA]</scope>
    <source>
        <strain evidence="13">Unc8</strain>
    </source>
</reference>
<dbReference type="GO" id="GO:0000049">
    <property type="term" value="F:tRNA binding"/>
    <property type="evidence" value="ECO:0007669"/>
    <property type="project" value="UniProtKB-KW"/>
</dbReference>